<dbReference type="Pfam" id="PF01070">
    <property type="entry name" value="FMN_dh"/>
    <property type="match status" value="2"/>
</dbReference>
<protein>
    <recommendedName>
        <fullName evidence="3">FMN hydroxy acid dehydrogenase domain-containing protein</fullName>
    </recommendedName>
</protein>
<evidence type="ECO:0000256" key="1">
    <source>
        <dbReference type="ARBA" id="ARBA00001917"/>
    </source>
</evidence>
<dbReference type="InterPro" id="IPR037396">
    <property type="entry name" value="FMN_HAD"/>
</dbReference>
<dbReference type="SUPFAM" id="SSF51395">
    <property type="entry name" value="FMN-linked oxidoreductases"/>
    <property type="match status" value="1"/>
</dbReference>
<proteinExistence type="predicted"/>
<evidence type="ECO:0000256" key="2">
    <source>
        <dbReference type="ARBA" id="ARBA00023002"/>
    </source>
</evidence>
<organism evidence="4 5">
    <name type="scientific">Tetrapyrgos nigripes</name>
    <dbReference type="NCBI Taxonomy" id="182062"/>
    <lineage>
        <taxon>Eukaryota</taxon>
        <taxon>Fungi</taxon>
        <taxon>Dikarya</taxon>
        <taxon>Basidiomycota</taxon>
        <taxon>Agaricomycotina</taxon>
        <taxon>Agaricomycetes</taxon>
        <taxon>Agaricomycetidae</taxon>
        <taxon>Agaricales</taxon>
        <taxon>Marasmiineae</taxon>
        <taxon>Marasmiaceae</taxon>
        <taxon>Tetrapyrgos</taxon>
    </lineage>
</organism>
<reference evidence="4 5" key="1">
    <citation type="journal article" date="2020" name="ISME J.">
        <title>Uncovering the hidden diversity of litter-decomposition mechanisms in mushroom-forming fungi.</title>
        <authorList>
            <person name="Floudas D."/>
            <person name="Bentzer J."/>
            <person name="Ahren D."/>
            <person name="Johansson T."/>
            <person name="Persson P."/>
            <person name="Tunlid A."/>
        </authorList>
    </citation>
    <scope>NUCLEOTIDE SEQUENCE [LARGE SCALE GENOMIC DNA]</scope>
    <source>
        <strain evidence="4 5">CBS 291.85</strain>
    </source>
</reference>
<dbReference type="PROSITE" id="PS51349">
    <property type="entry name" value="FMN_HYDROXY_ACID_DH_2"/>
    <property type="match status" value="1"/>
</dbReference>
<dbReference type="PANTHER" id="PTHR10578:SF143">
    <property type="entry name" value="FMN-DEPENDENT ALPHA-HYDROXY ACID DEHYDROGENASE PB1A11.03"/>
    <property type="match status" value="1"/>
</dbReference>
<dbReference type="PANTHER" id="PTHR10578">
    <property type="entry name" value="S -2-HYDROXY-ACID OXIDASE-RELATED"/>
    <property type="match status" value="1"/>
</dbReference>
<dbReference type="EMBL" id="JAACJM010000053">
    <property type="protein sequence ID" value="KAF5356689.1"/>
    <property type="molecule type" value="Genomic_DNA"/>
</dbReference>
<feature type="domain" description="FMN hydroxy acid dehydrogenase" evidence="3">
    <location>
        <begin position="31"/>
        <end position="497"/>
    </location>
</feature>
<keyword evidence="5" id="KW-1185">Reference proteome</keyword>
<dbReference type="GO" id="GO:0016491">
    <property type="term" value="F:oxidoreductase activity"/>
    <property type="evidence" value="ECO:0007669"/>
    <property type="project" value="UniProtKB-KW"/>
</dbReference>
<evidence type="ECO:0000313" key="4">
    <source>
        <dbReference type="EMBL" id="KAF5356689.1"/>
    </source>
</evidence>
<accession>A0A8H5G1M8</accession>
<dbReference type="OrthoDB" id="25826at2759"/>
<dbReference type="InterPro" id="IPR000262">
    <property type="entry name" value="FMN-dep_DH"/>
</dbReference>
<evidence type="ECO:0000259" key="3">
    <source>
        <dbReference type="PROSITE" id="PS51349"/>
    </source>
</evidence>
<dbReference type="AlphaFoldDB" id="A0A8H5G1M8"/>
<evidence type="ECO:0000313" key="5">
    <source>
        <dbReference type="Proteomes" id="UP000559256"/>
    </source>
</evidence>
<dbReference type="Gene3D" id="3.20.20.70">
    <property type="entry name" value="Aldolase class I"/>
    <property type="match status" value="1"/>
</dbReference>
<dbReference type="Proteomes" id="UP000559256">
    <property type="component" value="Unassembled WGS sequence"/>
</dbReference>
<dbReference type="InterPro" id="IPR013785">
    <property type="entry name" value="Aldolase_TIM"/>
</dbReference>
<name>A0A8H5G1M8_9AGAR</name>
<keyword evidence="2" id="KW-0560">Oxidoreductase</keyword>
<comment type="cofactor">
    <cofactor evidence="1">
        <name>FMN</name>
        <dbReference type="ChEBI" id="CHEBI:58210"/>
    </cofactor>
</comment>
<dbReference type="PROSITE" id="PS00557">
    <property type="entry name" value="FMN_HYDROXY_ACID_DH_1"/>
    <property type="match status" value="1"/>
</dbReference>
<gene>
    <name evidence="4" type="ORF">D9758_013753</name>
</gene>
<sequence>MSHLKPLLEANQIQWGKYMLDIYIGQQGPQPLGTVVFEEIEEKAREKLKQWPGAFEYAYGSAGTSSTHHANLAALRSLRIVPRMLVPTNIRSLSTTLFGVRYPSPIIIAPLGVQSIFGPDGELAPARAAGKLGVPFACSTASSRSLEAVARANEQFAALNLEEPAKGAVWNLSLVADLQPSVPVPTEINSTGQALAPRFFQLYWPLHNEVTSSLLSRAKKAGYTVLVVTLDTMSLGWRPHDLERSYLPFGLGVGIEVGRTDPVFMKMHNRPAADPYDDKGGDGGKEGEFPYNPQEILARIQGKKGTEEQQAKAREDAYLGRAWLEEANTGLYRSWEDLDFILSEWEGPVVLKGIQSVADAERAVDLLKGRGREGGIVVSNHGGRQVDGALPSVVALERILKSQKVQTARQPGSDQPKFHVLFDSGIRTGSDILKAILLGADGVLIGRPYLYASILAGQAGVEQFIKQLLADLDVTMGLAGWDSLDGLRGKGLEDEDVLTRLRQ</sequence>
<comment type="caution">
    <text evidence="4">The sequence shown here is derived from an EMBL/GenBank/DDBJ whole genome shotgun (WGS) entry which is preliminary data.</text>
</comment>
<dbReference type="InterPro" id="IPR008259">
    <property type="entry name" value="FMN_hydac_DH_AS"/>
</dbReference>